<evidence type="ECO:0000313" key="4">
    <source>
        <dbReference type="EMBL" id="TQM39256.1"/>
    </source>
</evidence>
<dbReference type="NCBIfam" id="TIGR04183">
    <property type="entry name" value="Por_Secre_tail"/>
    <property type="match status" value="1"/>
</dbReference>
<dbReference type="AlphaFoldDB" id="A0A543FZJ1"/>
<proteinExistence type="predicted"/>
<organism evidence="4 5">
    <name type="scientific">Flavobacterium branchiophilum</name>
    <dbReference type="NCBI Taxonomy" id="55197"/>
    <lineage>
        <taxon>Bacteria</taxon>
        <taxon>Pseudomonadati</taxon>
        <taxon>Bacteroidota</taxon>
        <taxon>Flavobacteriia</taxon>
        <taxon>Flavobacteriales</taxon>
        <taxon>Flavobacteriaceae</taxon>
        <taxon>Flavobacterium</taxon>
    </lineage>
</organism>
<evidence type="ECO:0000256" key="1">
    <source>
        <dbReference type="ARBA" id="ARBA00022729"/>
    </source>
</evidence>
<feature type="chain" id="PRO_5022056890" evidence="2">
    <location>
        <begin position="25"/>
        <end position="1041"/>
    </location>
</feature>
<feature type="signal peptide" evidence="2">
    <location>
        <begin position="1"/>
        <end position="24"/>
    </location>
</feature>
<evidence type="ECO:0000256" key="2">
    <source>
        <dbReference type="SAM" id="SignalP"/>
    </source>
</evidence>
<sequence>MNKLLFFSKGLLLLCLFATQFVTAQTVSTDYATQINSTFSNLDKTRIPHKLLVDYAMEFEELSNFNGVLTSNNITNKGTYTGIYNTLLMARVNANVTGLVNPTIFKNNWDNLRQTNKIVLSGLYYKYNEFKPNAPNNTITITNGKLYDKFVGGIWQNPYDEKQVFAVTAPIVKYNSLSMQVQLPASLWYTNQVSSVQSIAIDFNDGLGYQTVTFGRIKNVTYTTAGLKEWKYKLTLTNNQILYSHSKIQIDAEIPPTTTATTYSRTINQPCSQNAFGIDEVEFNGTRQYLGATNQAILEIDYALNDCVIRKPLIVVEGYDSGLLGVENALGEVSYNNFKRTITNSFSTSLPNQLYTYDVIYINFKKGNDYMQRNAYLVEDVIKWVNSVKQGTQQNVVLGQSMGGVIARYALRDMENQLSSTGNQTWNHKTNLYISHDAPHQGANMPLSIQYFARHLIDQFVSTPLGDININMSNSGGNVSISDLETLLNQPGTKQLLNNYVASNFGINNSVGDSWRTELLNMGYPQQTRNIALSNGSHCANPQNFNPNDNLFTFNGGGQTKLLTDLLLYFIPYGNLISGISLAVLFNEPGLLIGILPGNSKFELDFWGNALPTAGATNQIYHGNVRFTKTLFKLFGWTPRITVTLTNRDYSAPGGPSYDYYPGGKYQSFISGGGTSISNVFGSFGIQMSARDNFNFIPTPSALDIGNGSVALNNADFFTKYNSATPPVAPKNSPFINFSTSFNTSGTNENHISFNTRNGNWLALELDSIATNNDNFNCSFICADSQIIGTNLLCTSSTFSAPANTSFYNWTITQGASLVNLTGNGTPNATLTALPNASGAVTLSLTMGDNGAKCGNITLTKTIWLGAPSFYLEDYYFAPQPIKSTVCAVSDNPNVTFEQQGITNIVFKLCNSNTILNGYNSTCIMPRNNCCFEVTATNACGSTTIMHDCFLNKQSANTNYYTIYPNPSNDIVNIEIRDANNLPEKGATISGELFDIMGQSKSKVEINNNKATFSVRGLNKGIYVLKIYINNQVESHQIAVE</sequence>
<dbReference type="RefSeq" id="WP_089079459.1">
    <property type="nucleotide sequence ID" value="NZ_VFPJ01000001.1"/>
</dbReference>
<keyword evidence="1 2" id="KW-0732">Signal</keyword>
<dbReference type="Gene3D" id="3.40.50.1820">
    <property type="entry name" value="alpha/beta hydrolase"/>
    <property type="match status" value="1"/>
</dbReference>
<dbReference type="SUPFAM" id="SSF53474">
    <property type="entry name" value="alpha/beta-Hydrolases"/>
    <property type="match status" value="1"/>
</dbReference>
<dbReference type="Pfam" id="PF18962">
    <property type="entry name" value="Por_Secre_tail"/>
    <property type="match status" value="1"/>
</dbReference>
<gene>
    <name evidence="4" type="ORF">BC670_0030</name>
</gene>
<protein>
    <submittedName>
        <fullName evidence="4">Putative secreted protein (Por secretion system target)</fullName>
    </submittedName>
</protein>
<feature type="domain" description="Secretion system C-terminal sorting" evidence="3">
    <location>
        <begin position="963"/>
        <end position="1037"/>
    </location>
</feature>
<name>A0A543FZJ1_9FLAO</name>
<reference evidence="4 5" key="1">
    <citation type="submission" date="2019-06" db="EMBL/GenBank/DDBJ databases">
        <title>Genomic Encyclopedia of Archaeal and Bacterial Type Strains, Phase II (KMG-II): from individual species to whole genera.</title>
        <authorList>
            <person name="Goeker M."/>
        </authorList>
    </citation>
    <scope>NUCLEOTIDE SEQUENCE [LARGE SCALE GENOMIC DNA]</scope>
    <source>
        <strain evidence="4 5">DSM 24789</strain>
    </source>
</reference>
<dbReference type="InterPro" id="IPR026444">
    <property type="entry name" value="Secre_tail"/>
</dbReference>
<dbReference type="EMBL" id="VFPJ01000001">
    <property type="protein sequence ID" value="TQM39256.1"/>
    <property type="molecule type" value="Genomic_DNA"/>
</dbReference>
<evidence type="ECO:0000313" key="5">
    <source>
        <dbReference type="Proteomes" id="UP000320773"/>
    </source>
</evidence>
<comment type="caution">
    <text evidence="4">The sequence shown here is derived from an EMBL/GenBank/DDBJ whole genome shotgun (WGS) entry which is preliminary data.</text>
</comment>
<dbReference type="InterPro" id="IPR029058">
    <property type="entry name" value="AB_hydrolase_fold"/>
</dbReference>
<dbReference type="Proteomes" id="UP000320773">
    <property type="component" value="Unassembled WGS sequence"/>
</dbReference>
<accession>A0A543FZJ1</accession>
<evidence type="ECO:0000259" key="3">
    <source>
        <dbReference type="Pfam" id="PF18962"/>
    </source>
</evidence>